<dbReference type="Gene3D" id="3.30.300.30">
    <property type="match status" value="1"/>
</dbReference>
<sequence>MIAANDHALDFLDWADRSPGIIALADESRALDYAGLRVRVMTWAARLGAMGIGPGDVAGVACDRSLDSVVAILAVLAAGAAYLPLDLGYPSTRLAQMVEDARPRAMLLRSTSATAELAGLGVAMFDIDAPATVEPLAAPVTVDASCAAYVLFTSGSTGRPKGAVLSRRALGHMVAWHLRHPRLAAPARTLQFATLGFDSSVRDLFATFATGGTLVLAGEADRRDPFRLLAMMREQRIERAFLPYVELRAIANAHAGGGPLPAALRDLMTGGEALAITPAIRRLFAELPDAVLYNEYGPTESCVFVTSKPLTGDPAAWPDRPDIGDPLDHVRLYVADDELRVLPDGSEGELLIGGESLADGYAHRPDLTAERFVQVRTGGEDDERVYRSGDRVRREADGRLVFLGRADDQVKIAGYRVELGEVEAALAAHPLVAEAAVVAPAGAEGRRLVAHVVARPGAPADSELLDALKRHLAERLPAFARPQRLVLHDRLPLTPNGKADRRRLEAESVVAHAPAAATLPEHATAEQRILAAWRELLELPSLRAEDNVFDHGADSLRVMAVLPRLQALGVEGLSATRVYEFPTARQQAQALAGHAATQPAPSPVRGAQQRDALARLRDRHRKTNG</sequence>
<keyword evidence="4" id="KW-1185">Reference proteome</keyword>
<dbReference type="InterPro" id="IPR020845">
    <property type="entry name" value="AMP-binding_CS"/>
</dbReference>
<evidence type="ECO:0000313" key="3">
    <source>
        <dbReference type="EMBL" id="AND70986.1"/>
    </source>
</evidence>
<gene>
    <name evidence="3" type="ORF">ATSB10_35320</name>
</gene>
<dbReference type="Proteomes" id="UP000077255">
    <property type="component" value="Chromosome"/>
</dbReference>
<evidence type="ECO:0000256" key="1">
    <source>
        <dbReference type="SAM" id="MobiDB-lite"/>
    </source>
</evidence>
<dbReference type="InterPro" id="IPR000873">
    <property type="entry name" value="AMP-dep_synth/lig_dom"/>
</dbReference>
<dbReference type="InterPro" id="IPR036736">
    <property type="entry name" value="ACP-like_sf"/>
</dbReference>
<dbReference type="Pfam" id="PF13193">
    <property type="entry name" value="AMP-binding_C"/>
    <property type="match status" value="1"/>
</dbReference>
<dbReference type="PANTHER" id="PTHR45527">
    <property type="entry name" value="NONRIBOSOMAL PEPTIDE SYNTHETASE"/>
    <property type="match status" value="1"/>
</dbReference>
<dbReference type="InterPro" id="IPR010071">
    <property type="entry name" value="AA_adenyl_dom"/>
</dbReference>
<dbReference type="Pfam" id="PF00550">
    <property type="entry name" value="PP-binding"/>
    <property type="match status" value="1"/>
</dbReference>
<dbReference type="SUPFAM" id="SSF56801">
    <property type="entry name" value="Acetyl-CoA synthetase-like"/>
    <property type="match status" value="1"/>
</dbReference>
<dbReference type="GO" id="GO:0005737">
    <property type="term" value="C:cytoplasm"/>
    <property type="evidence" value="ECO:0007669"/>
    <property type="project" value="TreeGrafter"/>
</dbReference>
<proteinExistence type="predicted"/>
<dbReference type="PROSITE" id="PS50075">
    <property type="entry name" value="CARRIER"/>
    <property type="match status" value="1"/>
</dbReference>
<dbReference type="OrthoDB" id="9030879at2"/>
<dbReference type="RefSeq" id="WP_063673956.1">
    <property type="nucleotide sequence ID" value="NZ_CP014841.1"/>
</dbReference>
<dbReference type="SUPFAM" id="SSF47336">
    <property type="entry name" value="ACP-like"/>
    <property type="match status" value="1"/>
</dbReference>
<dbReference type="InterPro" id="IPR009081">
    <property type="entry name" value="PP-bd_ACP"/>
</dbReference>
<dbReference type="InterPro" id="IPR025110">
    <property type="entry name" value="AMP-bd_C"/>
</dbReference>
<dbReference type="PROSITE" id="PS00455">
    <property type="entry name" value="AMP_BINDING"/>
    <property type="match status" value="1"/>
</dbReference>
<evidence type="ECO:0000259" key="2">
    <source>
        <dbReference type="PROSITE" id="PS50075"/>
    </source>
</evidence>
<accession>A0A160N4J5</accession>
<dbReference type="PATRIC" id="fig|445710.3.peg.3531"/>
<protein>
    <recommendedName>
        <fullName evidence="2">Carrier domain-containing protein</fullName>
    </recommendedName>
</protein>
<dbReference type="AlphaFoldDB" id="A0A160N4J5"/>
<dbReference type="Gene3D" id="3.40.50.12780">
    <property type="entry name" value="N-terminal domain of ligase-like"/>
    <property type="match status" value="1"/>
</dbReference>
<organism evidence="3 4">
    <name type="scientific">Dyella thiooxydans</name>
    <dbReference type="NCBI Taxonomy" id="445710"/>
    <lineage>
        <taxon>Bacteria</taxon>
        <taxon>Pseudomonadati</taxon>
        <taxon>Pseudomonadota</taxon>
        <taxon>Gammaproteobacteria</taxon>
        <taxon>Lysobacterales</taxon>
        <taxon>Rhodanobacteraceae</taxon>
        <taxon>Dyella</taxon>
    </lineage>
</organism>
<dbReference type="CDD" id="cd05930">
    <property type="entry name" value="A_NRPS"/>
    <property type="match status" value="1"/>
</dbReference>
<dbReference type="GO" id="GO:0044550">
    <property type="term" value="P:secondary metabolite biosynthetic process"/>
    <property type="evidence" value="ECO:0007669"/>
    <property type="project" value="TreeGrafter"/>
</dbReference>
<dbReference type="NCBIfam" id="TIGR01733">
    <property type="entry name" value="AA-adenyl-dom"/>
    <property type="match status" value="1"/>
</dbReference>
<dbReference type="InterPro" id="IPR045851">
    <property type="entry name" value="AMP-bd_C_sf"/>
</dbReference>
<dbReference type="GO" id="GO:0031177">
    <property type="term" value="F:phosphopantetheine binding"/>
    <property type="evidence" value="ECO:0007669"/>
    <property type="project" value="TreeGrafter"/>
</dbReference>
<dbReference type="KEGG" id="dtx:ATSB10_35320"/>
<evidence type="ECO:0000313" key="4">
    <source>
        <dbReference type="Proteomes" id="UP000077255"/>
    </source>
</evidence>
<name>A0A160N4J5_9GAMM</name>
<feature type="domain" description="Carrier" evidence="2">
    <location>
        <begin position="520"/>
        <end position="595"/>
    </location>
</feature>
<reference evidence="3 4" key="1">
    <citation type="submission" date="2016-02" db="EMBL/GenBank/DDBJ databases">
        <title>Complete genome sequencing and analysis of ATSB10, Dyella thiooxydans isolated from rhizosphere soil of sunflower (Helianthus annuus L.).</title>
        <authorList>
            <person name="Lee Y."/>
            <person name="Hwangbo K."/>
            <person name="Chung H."/>
            <person name="Yoo J."/>
            <person name="Kim K.Y."/>
            <person name="Sa T.M."/>
            <person name="Um Y."/>
            <person name="Madhaiyan M."/>
        </authorList>
    </citation>
    <scope>NUCLEOTIDE SEQUENCE [LARGE SCALE GENOMIC DNA]</scope>
    <source>
        <strain evidence="3 4">ATSB10</strain>
    </source>
</reference>
<dbReference type="STRING" id="445710.ATSB10_35320"/>
<dbReference type="Pfam" id="PF00501">
    <property type="entry name" value="AMP-binding"/>
    <property type="match status" value="1"/>
</dbReference>
<dbReference type="PANTHER" id="PTHR45527:SF1">
    <property type="entry name" value="FATTY ACID SYNTHASE"/>
    <property type="match status" value="1"/>
</dbReference>
<dbReference type="InterPro" id="IPR042099">
    <property type="entry name" value="ANL_N_sf"/>
</dbReference>
<feature type="region of interest" description="Disordered" evidence="1">
    <location>
        <begin position="590"/>
        <end position="611"/>
    </location>
</feature>
<dbReference type="Gene3D" id="1.10.1200.10">
    <property type="entry name" value="ACP-like"/>
    <property type="match status" value="1"/>
</dbReference>
<dbReference type="EMBL" id="CP014841">
    <property type="protein sequence ID" value="AND70986.1"/>
    <property type="molecule type" value="Genomic_DNA"/>
</dbReference>
<dbReference type="GO" id="GO:0043041">
    <property type="term" value="P:amino acid activation for nonribosomal peptide biosynthetic process"/>
    <property type="evidence" value="ECO:0007669"/>
    <property type="project" value="TreeGrafter"/>
</dbReference>